<comment type="similarity">
    <text evidence="1">Belongs to the hemerythrin family.</text>
</comment>
<dbReference type="InterPro" id="IPR012312">
    <property type="entry name" value="Hemerythrin-like"/>
</dbReference>
<keyword evidence="2" id="KW-0813">Transport</keyword>
<keyword evidence="3" id="KW-0479">Metal-binding</keyword>
<dbReference type="GO" id="GO:0046872">
    <property type="term" value="F:metal ion binding"/>
    <property type="evidence" value="ECO:0007669"/>
    <property type="project" value="UniProtKB-KW"/>
</dbReference>
<accession>A0A7C2TFJ0</accession>
<dbReference type="NCBIfam" id="TIGR02481">
    <property type="entry name" value="hemeryth_dom"/>
    <property type="match status" value="1"/>
</dbReference>
<evidence type="ECO:0000313" key="6">
    <source>
        <dbReference type="EMBL" id="HET97260.1"/>
    </source>
</evidence>
<dbReference type="PANTHER" id="PTHR37164:SF1">
    <property type="entry name" value="BACTERIOHEMERYTHRIN"/>
    <property type="match status" value="1"/>
</dbReference>
<name>A0A7C2TFJ0_9BACT</name>
<keyword evidence="2" id="KW-0561">Oxygen transport</keyword>
<protein>
    <submittedName>
        <fullName evidence="6">Bacteriohemerythrin</fullName>
    </submittedName>
</protein>
<dbReference type="EMBL" id="DSDS01000018">
    <property type="protein sequence ID" value="HET97260.1"/>
    <property type="molecule type" value="Genomic_DNA"/>
</dbReference>
<evidence type="ECO:0000259" key="5">
    <source>
        <dbReference type="Pfam" id="PF01814"/>
    </source>
</evidence>
<dbReference type="Pfam" id="PF01814">
    <property type="entry name" value="Hemerythrin"/>
    <property type="match status" value="1"/>
</dbReference>
<dbReference type="PROSITE" id="PS00550">
    <property type="entry name" value="HEMERYTHRINS"/>
    <property type="match status" value="1"/>
</dbReference>
<evidence type="ECO:0000256" key="1">
    <source>
        <dbReference type="ARBA" id="ARBA00010587"/>
    </source>
</evidence>
<dbReference type="CDD" id="cd12107">
    <property type="entry name" value="Hemerythrin"/>
    <property type="match status" value="1"/>
</dbReference>
<proteinExistence type="inferred from homology"/>
<evidence type="ECO:0000256" key="4">
    <source>
        <dbReference type="ARBA" id="ARBA00023004"/>
    </source>
</evidence>
<dbReference type="Proteomes" id="UP000885986">
    <property type="component" value="Unassembled WGS sequence"/>
</dbReference>
<evidence type="ECO:0000256" key="2">
    <source>
        <dbReference type="ARBA" id="ARBA00022621"/>
    </source>
</evidence>
<keyword evidence="4" id="KW-0408">Iron</keyword>
<evidence type="ECO:0000256" key="3">
    <source>
        <dbReference type="ARBA" id="ARBA00022723"/>
    </source>
</evidence>
<organism evidence="6">
    <name type="scientific">Desulfurivibrio alkaliphilus</name>
    <dbReference type="NCBI Taxonomy" id="427923"/>
    <lineage>
        <taxon>Bacteria</taxon>
        <taxon>Pseudomonadati</taxon>
        <taxon>Thermodesulfobacteriota</taxon>
        <taxon>Desulfobulbia</taxon>
        <taxon>Desulfobulbales</taxon>
        <taxon>Desulfobulbaceae</taxon>
        <taxon>Desulfurivibrio</taxon>
    </lineage>
</organism>
<dbReference type="AlphaFoldDB" id="A0A7C2TFJ0"/>
<feature type="domain" description="Hemerythrin-like" evidence="5">
    <location>
        <begin position="14"/>
        <end position="126"/>
    </location>
</feature>
<dbReference type="PANTHER" id="PTHR37164">
    <property type="entry name" value="BACTERIOHEMERYTHRIN"/>
    <property type="match status" value="1"/>
</dbReference>
<dbReference type="GO" id="GO:0005344">
    <property type="term" value="F:oxygen carrier activity"/>
    <property type="evidence" value="ECO:0007669"/>
    <property type="project" value="UniProtKB-KW"/>
</dbReference>
<dbReference type="SUPFAM" id="SSF47188">
    <property type="entry name" value="Hemerythrin-like"/>
    <property type="match status" value="1"/>
</dbReference>
<dbReference type="NCBIfam" id="NF033749">
    <property type="entry name" value="bact_hemeryth"/>
    <property type="match status" value="1"/>
</dbReference>
<dbReference type="InterPro" id="IPR035938">
    <property type="entry name" value="Hemerythrin-like_sf"/>
</dbReference>
<gene>
    <name evidence="6" type="ORF">ENN98_00870</name>
</gene>
<dbReference type="InterPro" id="IPR016131">
    <property type="entry name" value="Haemerythrin_Fe_BS"/>
</dbReference>
<sequence length="135" mass="15595">MALFSWKEDYSVNIREIDDQHKELVAMINELHEAMMQQRAKDILGKILNRLASYCASHFATEERLMQTHGYPDYAAHKVKHDKMTAKVLALQSDLKANKLNLTVEVSQFLRDWLDKHILGTDKKYSAHLNAKGVK</sequence>
<comment type="caution">
    <text evidence="6">The sequence shown here is derived from an EMBL/GenBank/DDBJ whole genome shotgun (WGS) entry which is preliminary data.</text>
</comment>
<dbReference type="Gene3D" id="1.20.120.50">
    <property type="entry name" value="Hemerythrin-like"/>
    <property type="match status" value="1"/>
</dbReference>
<reference evidence="6" key="1">
    <citation type="journal article" date="2020" name="mSystems">
        <title>Genome- and Community-Level Interaction Insights into Carbon Utilization and Element Cycling Functions of Hydrothermarchaeota in Hydrothermal Sediment.</title>
        <authorList>
            <person name="Zhou Z."/>
            <person name="Liu Y."/>
            <person name="Xu W."/>
            <person name="Pan J."/>
            <person name="Luo Z.H."/>
            <person name="Li M."/>
        </authorList>
    </citation>
    <scope>NUCLEOTIDE SEQUENCE [LARGE SCALE GENOMIC DNA]</scope>
    <source>
        <strain evidence="6">SpSt-1224</strain>
    </source>
</reference>
<dbReference type="InterPro" id="IPR050669">
    <property type="entry name" value="Hemerythrin"/>
</dbReference>
<dbReference type="InterPro" id="IPR012827">
    <property type="entry name" value="Hemerythrin_metal-bd"/>
</dbReference>